<keyword evidence="1" id="KW-0732">Signal</keyword>
<evidence type="ECO:0008006" key="4">
    <source>
        <dbReference type="Google" id="ProtNLM"/>
    </source>
</evidence>
<gene>
    <name evidence="2" type="ORF">SAMN05660461_0353</name>
</gene>
<evidence type="ECO:0000313" key="2">
    <source>
        <dbReference type="EMBL" id="SKC95351.1"/>
    </source>
</evidence>
<dbReference type="RefSeq" id="WP_079467694.1">
    <property type="nucleotide sequence ID" value="NZ_FUZZ01000001.1"/>
</dbReference>
<accession>A0A1T5N4D0</accession>
<protein>
    <recommendedName>
        <fullName evidence="4">DUF4468 domain-containing protein</fullName>
    </recommendedName>
</protein>
<name>A0A1T5N4D0_9BACT</name>
<dbReference type="AlphaFoldDB" id="A0A1T5N4D0"/>
<dbReference type="EMBL" id="FUZZ01000001">
    <property type="protein sequence ID" value="SKC95351.1"/>
    <property type="molecule type" value="Genomic_DNA"/>
</dbReference>
<feature type="chain" id="PRO_5013227995" description="DUF4468 domain-containing protein" evidence="1">
    <location>
        <begin position="23"/>
        <end position="239"/>
    </location>
</feature>
<proteinExistence type="predicted"/>
<keyword evidence="3" id="KW-1185">Reference proteome</keyword>
<reference evidence="2 3" key="1">
    <citation type="submission" date="2017-02" db="EMBL/GenBank/DDBJ databases">
        <authorList>
            <person name="Peterson S.W."/>
        </authorList>
    </citation>
    <scope>NUCLEOTIDE SEQUENCE [LARGE SCALE GENOMIC DNA]</scope>
    <source>
        <strain evidence="2 3">DSM 18108</strain>
    </source>
</reference>
<evidence type="ECO:0000256" key="1">
    <source>
        <dbReference type="SAM" id="SignalP"/>
    </source>
</evidence>
<evidence type="ECO:0000313" key="3">
    <source>
        <dbReference type="Proteomes" id="UP000190166"/>
    </source>
</evidence>
<sequence length="239" mass="26572">MMKNIRAALLFIFMLLSIDTNAQGIYFQVKPQIDESTGGYIGKVQPVNDVEYVKLAYPGKTKEQLYDAVVNYVKSHRGLKLDYTNDVKKTFLAYRDFATIGDKTKCGADLISLTYIGVVTDLKDTLLVSYSIASRIFATIFDAKLTISPGNDVVSENDLPFNEYKFVQPGAGRTQSSISPNGGLLGAATSRKINYKLAYPESVFDPNGKIVNPGNKKIIEDFFDGYIVDLKNYLDKNLK</sequence>
<feature type="signal peptide" evidence="1">
    <location>
        <begin position="1"/>
        <end position="22"/>
    </location>
</feature>
<organism evidence="2 3">
    <name type="scientific">Chitinophaga ginsengisegetis</name>
    <dbReference type="NCBI Taxonomy" id="393003"/>
    <lineage>
        <taxon>Bacteria</taxon>
        <taxon>Pseudomonadati</taxon>
        <taxon>Bacteroidota</taxon>
        <taxon>Chitinophagia</taxon>
        <taxon>Chitinophagales</taxon>
        <taxon>Chitinophagaceae</taxon>
        <taxon>Chitinophaga</taxon>
    </lineage>
</organism>
<dbReference type="Proteomes" id="UP000190166">
    <property type="component" value="Unassembled WGS sequence"/>
</dbReference>